<feature type="region of interest" description="Disordered" evidence="3">
    <location>
        <begin position="142"/>
        <end position="263"/>
    </location>
</feature>
<keyword evidence="6" id="KW-1185">Reference proteome</keyword>
<keyword evidence="2" id="KW-0974">Archaeal flagellum</keyword>
<evidence type="ECO:0000313" key="5">
    <source>
        <dbReference type="EMBL" id="AUX10748.1"/>
    </source>
</evidence>
<protein>
    <submittedName>
        <fullName evidence="5">Archaeal flagellar protein FlaE</fullName>
    </submittedName>
</protein>
<keyword evidence="5" id="KW-0966">Cell projection</keyword>
<feature type="domain" description="Archaeal flagella protein FlaD/E" evidence="4">
    <location>
        <begin position="278"/>
        <end position="372"/>
    </location>
</feature>
<dbReference type="InterPro" id="IPR052494">
    <property type="entry name" value="Flagella_assembly_related"/>
</dbReference>
<evidence type="ECO:0000256" key="3">
    <source>
        <dbReference type="SAM" id="MobiDB-lite"/>
    </source>
</evidence>
<dbReference type="PANTHER" id="PTHR40698:SF1">
    <property type="entry name" value="FLAGELLA-RELATED PROTEIN D-RELATED"/>
    <property type="match status" value="1"/>
</dbReference>
<dbReference type="Pfam" id="PF05377">
    <property type="entry name" value="FlaC_arch"/>
    <property type="match status" value="1"/>
</dbReference>
<keyword evidence="5" id="KW-0282">Flagellum</keyword>
<accession>A0A343TNS6</accession>
<feature type="region of interest" description="Disordered" evidence="3">
    <location>
        <begin position="391"/>
        <end position="427"/>
    </location>
</feature>
<reference evidence="6" key="1">
    <citation type="submission" date="2017-11" db="EMBL/GenBank/DDBJ databases">
        <title>Phenotypic and genomic properties of facultatively anaerobic sulfur-reducing natronoarchaea from hypersaline soda lakes.</title>
        <authorList>
            <person name="Sorokin D.Y."/>
            <person name="Kublanov I.V."/>
            <person name="Roman P."/>
            <person name="Sinninghe Damste J.S."/>
            <person name="Golyshin P.N."/>
            <person name="Rojo D."/>
            <person name="Ciordia S."/>
            <person name="Mena M.D.C."/>
            <person name="Ferrer M."/>
            <person name="Messina E."/>
            <person name="Smedile F."/>
            <person name="La Spada G."/>
            <person name="La Cono V."/>
            <person name="Yakimov M.M."/>
        </authorList>
    </citation>
    <scope>NUCLEOTIDE SEQUENCE [LARGE SCALE GENOMIC DNA]</scope>
    <source>
        <strain evidence="6">AArc-Sl</strain>
    </source>
</reference>
<dbReference type="GO" id="GO:0097589">
    <property type="term" value="C:archaeal-type flagellum"/>
    <property type="evidence" value="ECO:0007669"/>
    <property type="project" value="UniProtKB-SubCell"/>
</dbReference>
<proteinExistence type="predicted"/>
<feature type="compositionally biased region" description="Basic and acidic residues" evidence="3">
    <location>
        <begin position="177"/>
        <end position="188"/>
    </location>
</feature>
<feature type="compositionally biased region" description="Acidic residues" evidence="3">
    <location>
        <begin position="40"/>
        <end position="90"/>
    </location>
</feature>
<feature type="compositionally biased region" description="Acidic residues" evidence="3">
    <location>
        <begin position="222"/>
        <end position="232"/>
    </location>
</feature>
<evidence type="ECO:0000256" key="2">
    <source>
        <dbReference type="ARBA" id="ARBA00022440"/>
    </source>
</evidence>
<dbReference type="OrthoDB" id="308199at2157"/>
<dbReference type="PANTHER" id="PTHR40698">
    <property type="entry name" value="FLAGELLA-RELATED PROTEIN E-RELATED-RELATED"/>
    <property type="match status" value="1"/>
</dbReference>
<dbReference type="InterPro" id="IPR006752">
    <property type="entry name" value="Arch_fla_DE"/>
</dbReference>
<comment type="subcellular location">
    <subcellularLocation>
        <location evidence="1">Archaeal flagellum</location>
    </subcellularLocation>
</comment>
<dbReference type="InterPro" id="IPR009205">
    <property type="entry name" value="FlaC_arc"/>
</dbReference>
<evidence type="ECO:0000259" key="4">
    <source>
        <dbReference type="Pfam" id="PF04659"/>
    </source>
</evidence>
<keyword evidence="5" id="KW-0969">Cilium</keyword>
<dbReference type="KEGG" id="hdf:AArcSl_3141"/>
<dbReference type="EMBL" id="CP025066">
    <property type="protein sequence ID" value="AUX10748.1"/>
    <property type="molecule type" value="Genomic_DNA"/>
</dbReference>
<dbReference type="GO" id="GO:0097588">
    <property type="term" value="P:archaeal or bacterial-type flagellum-dependent cell motility"/>
    <property type="evidence" value="ECO:0007669"/>
    <property type="project" value="InterPro"/>
</dbReference>
<feature type="compositionally biased region" description="Low complexity" evidence="3">
    <location>
        <begin position="397"/>
        <end position="406"/>
    </location>
</feature>
<dbReference type="AlphaFoldDB" id="A0A343TNS6"/>
<gene>
    <name evidence="5" type="primary">flaE</name>
    <name evidence="5" type="ORF">AArcSl_3141</name>
</gene>
<evidence type="ECO:0000313" key="6">
    <source>
        <dbReference type="Proteomes" id="UP000263012"/>
    </source>
</evidence>
<dbReference type="Proteomes" id="UP000263012">
    <property type="component" value="Chromosome"/>
</dbReference>
<feature type="region of interest" description="Disordered" evidence="3">
    <location>
        <begin position="34"/>
        <end position="91"/>
    </location>
</feature>
<dbReference type="GeneID" id="37879506"/>
<sequence length="427" mass="46097">MGIETPVVPATTVAWLAATLGLVGVSILDRLLNNGGGDGDPLDGDFDDAGDEDDDPLDGDFDDAGDGDDDPLDGDFDDAGDDEEGTDTDELEKRLDELENEVATLSSTVTTVRSENAEISETVEDIEEDVQNLLDTHEMVAERTNPFVDGERYDGEGLGDEADATDTVTTETDMNDEDKSFSELKEEYDAGEADWADDARERDEVSVEPIPNEMEEKSDPTSETEPEPDPEQDPNSVSAGQGFDPETGRDPAAAGRRNRRQGEEGYEYVNTGGMANQEKPYLTSLPGDYVGDLVVMEWLEFLVSNADVTDAVRAVNYYERVKWITPEVAEDLREFLSGFGRVDLNLVDQPGTDVLTREHHTQSLRYIMQLNGATAHSVLLDRWDEFGSGAAFGGPATGSESSASGGARSGNGSGQSEPHAGSRGDEN</sequence>
<organism evidence="5 6">
    <name type="scientific">Halalkaliarchaeum desulfuricum</name>
    <dbReference type="NCBI Taxonomy" id="2055893"/>
    <lineage>
        <taxon>Archaea</taxon>
        <taxon>Methanobacteriati</taxon>
        <taxon>Methanobacteriota</taxon>
        <taxon>Stenosarchaea group</taxon>
        <taxon>Halobacteria</taxon>
        <taxon>Halobacteriales</taxon>
        <taxon>Haloferacaceae</taxon>
        <taxon>Halalkaliarchaeum</taxon>
    </lineage>
</organism>
<dbReference type="Pfam" id="PF04659">
    <property type="entry name" value="Arch_fla_DE"/>
    <property type="match status" value="1"/>
</dbReference>
<dbReference type="RefSeq" id="WP_119821336.1">
    <property type="nucleotide sequence ID" value="NZ_CP025066.1"/>
</dbReference>
<name>A0A343TNS6_9EURY</name>
<evidence type="ECO:0000256" key="1">
    <source>
        <dbReference type="ARBA" id="ARBA00004618"/>
    </source>
</evidence>